<reference evidence="1" key="1">
    <citation type="journal article" date="2023" name="Nat. Commun.">
        <title>Diploid and tetraploid genomes of Acorus and the evolution of monocots.</title>
        <authorList>
            <person name="Ma L."/>
            <person name="Liu K.W."/>
            <person name="Li Z."/>
            <person name="Hsiao Y.Y."/>
            <person name="Qi Y."/>
            <person name="Fu T."/>
            <person name="Tang G.D."/>
            <person name="Zhang D."/>
            <person name="Sun W.H."/>
            <person name="Liu D.K."/>
            <person name="Li Y."/>
            <person name="Chen G.Z."/>
            <person name="Liu X.D."/>
            <person name="Liao X.Y."/>
            <person name="Jiang Y.T."/>
            <person name="Yu X."/>
            <person name="Hao Y."/>
            <person name="Huang J."/>
            <person name="Zhao X.W."/>
            <person name="Ke S."/>
            <person name="Chen Y.Y."/>
            <person name="Wu W.L."/>
            <person name="Hsu J.L."/>
            <person name="Lin Y.F."/>
            <person name="Huang M.D."/>
            <person name="Li C.Y."/>
            <person name="Huang L."/>
            <person name="Wang Z.W."/>
            <person name="Zhao X."/>
            <person name="Zhong W.Y."/>
            <person name="Peng D.H."/>
            <person name="Ahmad S."/>
            <person name="Lan S."/>
            <person name="Zhang J.S."/>
            <person name="Tsai W.C."/>
            <person name="Van de Peer Y."/>
            <person name="Liu Z.J."/>
        </authorList>
    </citation>
    <scope>NUCLEOTIDE SEQUENCE</scope>
    <source>
        <strain evidence="1">CP</strain>
    </source>
</reference>
<keyword evidence="2" id="KW-1185">Reference proteome</keyword>
<sequence>MMEGFLPAPAKMKRKDLEEMHSEFSEFSLMSPARKIRRLDLELPPIMEEEEPVVMPPPPVDVEQQLMVPMDEAAPPSLPLSEDRAIVVYKQVESPLFRVDPELIESLKNQVFCSHNCQSNMAARLEEEAMASRDTSSTMTSEGMAIIPWVPSHAPLFQGTAKVAHIDGVPGAMEAEAETTSMEIEEDSVKEGVAGIEGGEEGLQYWQQQHYCMTPDLPPSAYSSNPLTWSW</sequence>
<dbReference type="AlphaFoldDB" id="A0AAV9ESQ1"/>
<dbReference type="PANTHER" id="PTHR35510">
    <property type="entry name" value="DBH-LIKE MONOOXYGENASE"/>
    <property type="match status" value="1"/>
</dbReference>
<protein>
    <submittedName>
        <fullName evidence="1">Uncharacterized protein</fullName>
    </submittedName>
</protein>
<accession>A0AAV9ESQ1</accession>
<name>A0AAV9ESQ1_ACOCL</name>
<gene>
    <name evidence="1" type="ORF">QJS10_CPA05g02454</name>
</gene>
<proteinExistence type="predicted"/>
<dbReference type="EMBL" id="JAUJYO010000005">
    <property type="protein sequence ID" value="KAK1316570.1"/>
    <property type="molecule type" value="Genomic_DNA"/>
</dbReference>
<organism evidence="1 2">
    <name type="scientific">Acorus calamus</name>
    <name type="common">Sweet flag</name>
    <dbReference type="NCBI Taxonomy" id="4465"/>
    <lineage>
        <taxon>Eukaryota</taxon>
        <taxon>Viridiplantae</taxon>
        <taxon>Streptophyta</taxon>
        <taxon>Embryophyta</taxon>
        <taxon>Tracheophyta</taxon>
        <taxon>Spermatophyta</taxon>
        <taxon>Magnoliopsida</taxon>
        <taxon>Liliopsida</taxon>
        <taxon>Acoraceae</taxon>
        <taxon>Acorus</taxon>
    </lineage>
</organism>
<evidence type="ECO:0000313" key="1">
    <source>
        <dbReference type="EMBL" id="KAK1316570.1"/>
    </source>
</evidence>
<evidence type="ECO:0000313" key="2">
    <source>
        <dbReference type="Proteomes" id="UP001180020"/>
    </source>
</evidence>
<comment type="caution">
    <text evidence="1">The sequence shown here is derived from an EMBL/GenBank/DDBJ whole genome shotgun (WGS) entry which is preliminary data.</text>
</comment>
<dbReference type="PANTHER" id="PTHR35510:SF1">
    <property type="entry name" value="DBH-LIKE MONOOXYGENASE"/>
    <property type="match status" value="1"/>
</dbReference>
<dbReference type="Proteomes" id="UP001180020">
    <property type="component" value="Unassembled WGS sequence"/>
</dbReference>
<reference evidence="1" key="2">
    <citation type="submission" date="2023-06" db="EMBL/GenBank/DDBJ databases">
        <authorList>
            <person name="Ma L."/>
            <person name="Liu K.-W."/>
            <person name="Li Z."/>
            <person name="Hsiao Y.-Y."/>
            <person name="Qi Y."/>
            <person name="Fu T."/>
            <person name="Tang G."/>
            <person name="Zhang D."/>
            <person name="Sun W.-H."/>
            <person name="Liu D.-K."/>
            <person name="Li Y."/>
            <person name="Chen G.-Z."/>
            <person name="Liu X.-D."/>
            <person name="Liao X.-Y."/>
            <person name="Jiang Y.-T."/>
            <person name="Yu X."/>
            <person name="Hao Y."/>
            <person name="Huang J."/>
            <person name="Zhao X.-W."/>
            <person name="Ke S."/>
            <person name="Chen Y.-Y."/>
            <person name="Wu W.-L."/>
            <person name="Hsu J.-L."/>
            <person name="Lin Y.-F."/>
            <person name="Huang M.-D."/>
            <person name="Li C.-Y."/>
            <person name="Huang L."/>
            <person name="Wang Z.-W."/>
            <person name="Zhao X."/>
            <person name="Zhong W.-Y."/>
            <person name="Peng D.-H."/>
            <person name="Ahmad S."/>
            <person name="Lan S."/>
            <person name="Zhang J.-S."/>
            <person name="Tsai W.-C."/>
            <person name="Van De Peer Y."/>
            <person name="Liu Z.-J."/>
        </authorList>
    </citation>
    <scope>NUCLEOTIDE SEQUENCE</scope>
    <source>
        <strain evidence="1">CP</strain>
        <tissue evidence="1">Leaves</tissue>
    </source>
</reference>